<dbReference type="RefSeq" id="WP_230842288.1">
    <property type="nucleotide sequence ID" value="NZ_CP063845.1"/>
</dbReference>
<dbReference type="EMBL" id="CP063845">
    <property type="protein sequence ID" value="UFP95113.1"/>
    <property type="molecule type" value="Genomic_DNA"/>
</dbReference>
<gene>
    <name evidence="1" type="ORF">ISF26_02345</name>
</gene>
<accession>A0ABY3PN35</accession>
<name>A0ABY3PN35_9CYAN</name>
<protein>
    <submittedName>
        <fullName evidence="1">Uncharacterized protein</fullName>
    </submittedName>
</protein>
<evidence type="ECO:0000313" key="1">
    <source>
        <dbReference type="EMBL" id="UFP95113.1"/>
    </source>
</evidence>
<dbReference type="Proteomes" id="UP001054846">
    <property type="component" value="Chromosome"/>
</dbReference>
<evidence type="ECO:0000313" key="2">
    <source>
        <dbReference type="Proteomes" id="UP001054846"/>
    </source>
</evidence>
<sequence>MRLIIEIENDDELSKAQALLAALSPKSAQIRIRTKEDRMRNFMRWCEANKITVPDLKIPSREERNAR</sequence>
<organism evidence="1 2">
    <name type="scientific">Gloeobacter morelensis MG652769</name>
    <dbReference type="NCBI Taxonomy" id="2781736"/>
    <lineage>
        <taxon>Bacteria</taxon>
        <taxon>Bacillati</taxon>
        <taxon>Cyanobacteriota</taxon>
        <taxon>Cyanophyceae</taxon>
        <taxon>Gloeobacterales</taxon>
        <taxon>Gloeobacteraceae</taxon>
        <taxon>Gloeobacter</taxon>
        <taxon>Gloeobacter morelensis</taxon>
    </lineage>
</organism>
<reference evidence="1 2" key="1">
    <citation type="journal article" date="2021" name="Genome Biol. Evol.">
        <title>Complete Genome Sequencing of a Novel Gloeobacter Species from a Waterfall Cave in Mexico.</title>
        <authorList>
            <person name="Saw J.H."/>
            <person name="Cardona T."/>
            <person name="Montejano G."/>
        </authorList>
    </citation>
    <scope>NUCLEOTIDE SEQUENCE [LARGE SCALE GENOMIC DNA]</scope>
    <source>
        <strain evidence="1">MG652769</strain>
    </source>
</reference>
<keyword evidence="2" id="KW-1185">Reference proteome</keyword>
<proteinExistence type="predicted"/>